<gene>
    <name evidence="3" type="ORF">mRhiFer1_010595</name>
</gene>
<evidence type="ECO:0000259" key="2">
    <source>
        <dbReference type="PROSITE" id="PS50838"/>
    </source>
</evidence>
<dbReference type="InterPro" id="IPR002190">
    <property type="entry name" value="MHD_dom"/>
</dbReference>
<feature type="compositionally biased region" description="Acidic residues" evidence="1">
    <location>
        <begin position="318"/>
        <end position="328"/>
    </location>
</feature>
<dbReference type="EMBL" id="JACAGC010000001">
    <property type="protein sequence ID" value="KAF6390438.1"/>
    <property type="molecule type" value="Genomic_DNA"/>
</dbReference>
<dbReference type="SMART" id="SM01373">
    <property type="entry name" value="MAGE"/>
    <property type="match status" value="1"/>
</dbReference>
<dbReference type="SMART" id="SM01392">
    <property type="entry name" value="MAGE_N"/>
    <property type="match status" value="1"/>
</dbReference>
<dbReference type="Pfam" id="PF01454">
    <property type="entry name" value="MAGE"/>
    <property type="match status" value="1"/>
</dbReference>
<feature type="region of interest" description="Disordered" evidence="1">
    <location>
        <begin position="309"/>
        <end position="328"/>
    </location>
</feature>
<dbReference type="FunFam" id="1.10.10.1200:FF:000007">
    <property type="entry name" value="Melanoma-associated antigen C2"/>
    <property type="match status" value="1"/>
</dbReference>
<dbReference type="Gene3D" id="1.10.10.1210">
    <property type="entry name" value="MAGE homology domain, winged helix WH2 motif"/>
    <property type="match status" value="1"/>
</dbReference>
<dbReference type="PROSITE" id="PS50838">
    <property type="entry name" value="MAGE"/>
    <property type="match status" value="1"/>
</dbReference>
<protein>
    <recommendedName>
        <fullName evidence="2">MAGE domain-containing protein</fullName>
    </recommendedName>
</protein>
<evidence type="ECO:0000256" key="1">
    <source>
        <dbReference type="SAM" id="MobiDB-lite"/>
    </source>
</evidence>
<dbReference type="InterPro" id="IPR021072">
    <property type="entry name" value="MAGE_N"/>
</dbReference>
<dbReference type="Gene3D" id="1.10.10.1200">
    <property type="entry name" value="MAGE homology domain, winged helix WH1 motif"/>
    <property type="match status" value="1"/>
</dbReference>
<dbReference type="GO" id="GO:0005634">
    <property type="term" value="C:nucleus"/>
    <property type="evidence" value="ECO:0007669"/>
    <property type="project" value="TreeGrafter"/>
</dbReference>
<dbReference type="FunFam" id="1.10.10.1210:FF:000001">
    <property type="entry name" value="melanoma-associated antigen D1"/>
    <property type="match status" value="1"/>
</dbReference>
<dbReference type="Pfam" id="PF12440">
    <property type="entry name" value="MAGE_N"/>
    <property type="match status" value="1"/>
</dbReference>
<comment type="caution">
    <text evidence="3">The sequence shown here is derived from an EMBL/GenBank/DDBJ whole genome shotgun (WGS) entry which is preliminary data.</text>
</comment>
<reference evidence="3 4" key="1">
    <citation type="journal article" date="2020" name="Nature">
        <title>Six reference-quality genomes reveal evolution of bat adaptations.</title>
        <authorList>
            <person name="Jebb D."/>
            <person name="Huang Z."/>
            <person name="Pippel M."/>
            <person name="Hughes G.M."/>
            <person name="Lavrichenko K."/>
            <person name="Devanna P."/>
            <person name="Winkler S."/>
            <person name="Jermiin L.S."/>
            <person name="Skirmuntt E.C."/>
            <person name="Katzourakis A."/>
            <person name="Burkitt-Gray L."/>
            <person name="Ray D.A."/>
            <person name="Sullivan K.A.M."/>
            <person name="Roscito J.G."/>
            <person name="Kirilenko B.M."/>
            <person name="Davalos L.M."/>
            <person name="Corthals A.P."/>
            <person name="Power M.L."/>
            <person name="Jones G."/>
            <person name="Ransome R.D."/>
            <person name="Dechmann D.K.N."/>
            <person name="Locatelli A.G."/>
            <person name="Puechmaille S.J."/>
            <person name="Fedrigo O."/>
            <person name="Jarvis E.D."/>
            <person name="Hiller M."/>
            <person name="Vernes S.C."/>
            <person name="Myers E.W."/>
            <person name="Teeling E.C."/>
        </authorList>
    </citation>
    <scope>NUCLEOTIDE SEQUENCE [LARGE SCALE GENOMIC DNA]</scope>
    <source>
        <strain evidence="3">MRhiFer1</strain>
        <tissue evidence="3">Lung</tissue>
    </source>
</reference>
<dbReference type="Proteomes" id="UP000585614">
    <property type="component" value="Unassembled WGS sequence"/>
</dbReference>
<sequence length="328" mass="36870">MPVNQMNELGNLGEDHQDPREKQDQLEEPLFWAEEEESSSSSSSSSSPSYFISPSPSVLFPHSPVAAGSLPHSSPGAYRSASAMEAIPWSQSEDEGSSSQDEEEPRASEVPKGASYSPRSTQRFTTNRLLAYLLLKYRAQEPTTQEEMLSIIREHEDRFPELLRQASLCLQLLFGIDVKEVDPSDYSYVMVPTLGLTYDGMGSDRCCMPKTGLLVMFLCVIAVEGECAPEERVWKALNDMGLHDGVENSIYGEPRELITKVWVQEQYVEYRQVANSDPARYEFLWGPRAHAETTKVKVLEFLHRHSTTDASSYPSLSEEPESDEEERA</sequence>
<proteinExistence type="predicted"/>
<dbReference type="InterPro" id="IPR041898">
    <property type="entry name" value="MAGE_WH1"/>
</dbReference>
<feature type="domain" description="MAGE" evidence="2">
    <location>
        <begin position="122"/>
        <end position="320"/>
    </location>
</feature>
<dbReference type="AlphaFoldDB" id="A0A7J8AVJ9"/>
<evidence type="ECO:0000313" key="4">
    <source>
        <dbReference type="Proteomes" id="UP000585614"/>
    </source>
</evidence>
<feature type="compositionally biased region" description="Acidic residues" evidence="1">
    <location>
        <begin position="92"/>
        <end position="104"/>
    </location>
</feature>
<feature type="region of interest" description="Disordered" evidence="1">
    <location>
        <begin position="1"/>
        <end position="120"/>
    </location>
</feature>
<organism evidence="3 4">
    <name type="scientific">Rhinolophus ferrumequinum</name>
    <name type="common">Greater horseshoe bat</name>
    <dbReference type="NCBI Taxonomy" id="59479"/>
    <lineage>
        <taxon>Eukaryota</taxon>
        <taxon>Metazoa</taxon>
        <taxon>Chordata</taxon>
        <taxon>Craniata</taxon>
        <taxon>Vertebrata</taxon>
        <taxon>Euteleostomi</taxon>
        <taxon>Mammalia</taxon>
        <taxon>Eutheria</taxon>
        <taxon>Laurasiatheria</taxon>
        <taxon>Chiroptera</taxon>
        <taxon>Yinpterochiroptera</taxon>
        <taxon>Rhinolophoidea</taxon>
        <taxon>Rhinolophidae</taxon>
        <taxon>Rhinolophinae</taxon>
        <taxon>Rhinolophus</taxon>
    </lineage>
</organism>
<dbReference type="GO" id="GO:0000122">
    <property type="term" value="P:negative regulation of transcription by RNA polymerase II"/>
    <property type="evidence" value="ECO:0007669"/>
    <property type="project" value="TreeGrafter"/>
</dbReference>
<accession>A0A7J8AVJ9</accession>
<dbReference type="PANTHER" id="PTHR11736:SF153">
    <property type="entry name" value="MELANOMA-ASSOCIATED ANTIGEN 10"/>
    <property type="match status" value="1"/>
</dbReference>
<dbReference type="InterPro" id="IPR041899">
    <property type="entry name" value="MAGE_WH2"/>
</dbReference>
<name>A0A7J8AVJ9_RHIFE</name>
<feature type="compositionally biased region" description="Basic and acidic residues" evidence="1">
    <location>
        <begin position="13"/>
        <end position="25"/>
    </location>
</feature>
<dbReference type="InterPro" id="IPR037445">
    <property type="entry name" value="MAGE"/>
</dbReference>
<feature type="compositionally biased region" description="Low complexity" evidence="1">
    <location>
        <begin position="39"/>
        <end position="57"/>
    </location>
</feature>
<evidence type="ECO:0000313" key="3">
    <source>
        <dbReference type="EMBL" id="KAF6390438.1"/>
    </source>
</evidence>
<dbReference type="PANTHER" id="PTHR11736">
    <property type="entry name" value="MELANOMA-ASSOCIATED ANTIGEN MAGE ANTIGEN"/>
    <property type="match status" value="1"/>
</dbReference>